<feature type="compositionally biased region" description="Polar residues" evidence="2">
    <location>
        <begin position="495"/>
        <end position="511"/>
    </location>
</feature>
<protein>
    <recommendedName>
        <fullName evidence="4">Protein regulator of cytokinesis 1</fullName>
    </recommendedName>
</protein>
<dbReference type="GO" id="GO:0005737">
    <property type="term" value="C:cytoplasm"/>
    <property type="evidence" value="ECO:0007669"/>
    <property type="project" value="TreeGrafter"/>
</dbReference>
<gene>
    <name evidence="3" type="ORF">M514_06664</name>
</gene>
<sequence>MDTSRIIGRSLKLKVPYPTCAYFKIRVKLVSTGVQQSLNRRWLLTPILPTSIEASFFRPLPYLVVRVTSVESSCLYYCCVHRNEKMDELSQASLVKTLGSTMDELESIWEKLGLSEEEMSRRRKSALGNVSSLLSEMLAEEKGRLESVQLNVQQSRLELETLQVELNSFIVNIDEDMPLIMAADSYRRALDELKIEKKRRISLWKDLNEQLTLICGRIGEEHKYDSREESVPSLLELESLEEDVKFKMSILRQRTKLFEGYGEKIRNFASVLNYCGRNAFEISVLNTGESPPVLSDHDIDLLSAFYTELHEKYEEHMEKLQKECDEKYGALVQAWDQYPYSVEAQQLYQAEIDRLNRYYEERKQILEMVLEWETQWMAKLDLENREADPKRYSNRGGVLLKEEREKRAIERKLLKVRQCIEGAAAAWNELHPSDPILVDGLPVMKKLETTEIRYEQEKEEEKHARKFLRKAKLEDECVYSSGSHHVNKVLKTPSGPKSTIKTPGTVYQTPKNRQGMPQIVIRSPSCSCLPDTASVNGLPPILPSASSLEEIGTQPSSYGQFVVDLHCLSGNQVSSFVCDASFEEDE</sequence>
<proteinExistence type="predicted"/>
<dbReference type="EMBL" id="KL367499">
    <property type="protein sequence ID" value="KFD68998.1"/>
    <property type="molecule type" value="Genomic_DNA"/>
</dbReference>
<dbReference type="GO" id="GO:0008017">
    <property type="term" value="F:microtubule binding"/>
    <property type="evidence" value="ECO:0007669"/>
    <property type="project" value="InterPro"/>
</dbReference>
<dbReference type="Proteomes" id="UP000030758">
    <property type="component" value="Unassembled WGS sequence"/>
</dbReference>
<feature type="coiled-coil region" evidence="1">
    <location>
        <begin position="138"/>
        <end position="165"/>
    </location>
</feature>
<keyword evidence="1" id="KW-0175">Coiled coil</keyword>
<dbReference type="Pfam" id="PF03999">
    <property type="entry name" value="MAP65_ASE1"/>
    <property type="match status" value="2"/>
</dbReference>
<dbReference type="GO" id="GO:0051256">
    <property type="term" value="P:mitotic spindle midzone assembly"/>
    <property type="evidence" value="ECO:0007669"/>
    <property type="project" value="TreeGrafter"/>
</dbReference>
<name>A0A085NHQ2_9BILA</name>
<evidence type="ECO:0000256" key="2">
    <source>
        <dbReference type="SAM" id="MobiDB-lite"/>
    </source>
</evidence>
<dbReference type="Gene3D" id="1.20.58.1520">
    <property type="match status" value="1"/>
</dbReference>
<dbReference type="PANTHER" id="PTHR19321">
    <property type="entry name" value="PROTEIN REGULATOR OF CYTOKINESIS 1 PRC1-RELATED"/>
    <property type="match status" value="1"/>
</dbReference>
<reference evidence="3" key="1">
    <citation type="journal article" date="2014" name="Nat. Genet.">
        <title>Genome and transcriptome of the porcine whipworm Trichuris suis.</title>
        <authorList>
            <person name="Jex A.R."/>
            <person name="Nejsum P."/>
            <person name="Schwarz E.M."/>
            <person name="Hu L."/>
            <person name="Young N.D."/>
            <person name="Hall R.S."/>
            <person name="Korhonen P.K."/>
            <person name="Liao S."/>
            <person name="Thamsborg S."/>
            <person name="Xia J."/>
            <person name="Xu P."/>
            <person name="Wang S."/>
            <person name="Scheerlinck J.P."/>
            <person name="Hofmann A."/>
            <person name="Sternberg P.W."/>
            <person name="Wang J."/>
            <person name="Gasser R.B."/>
        </authorList>
    </citation>
    <scope>NUCLEOTIDE SEQUENCE [LARGE SCALE GENOMIC DNA]</scope>
    <source>
        <strain evidence="3">DCEP-RM93F</strain>
    </source>
</reference>
<dbReference type="GO" id="GO:1990023">
    <property type="term" value="C:mitotic spindle midzone"/>
    <property type="evidence" value="ECO:0007669"/>
    <property type="project" value="TreeGrafter"/>
</dbReference>
<accession>A0A085NHQ2</accession>
<dbReference type="PANTHER" id="PTHR19321:SF41">
    <property type="entry name" value="FASCETTO-RELATED"/>
    <property type="match status" value="1"/>
</dbReference>
<feature type="region of interest" description="Disordered" evidence="2">
    <location>
        <begin position="488"/>
        <end position="511"/>
    </location>
</feature>
<evidence type="ECO:0000256" key="1">
    <source>
        <dbReference type="SAM" id="Coils"/>
    </source>
</evidence>
<organism evidence="3">
    <name type="scientific">Trichuris suis</name>
    <name type="common">pig whipworm</name>
    <dbReference type="NCBI Taxonomy" id="68888"/>
    <lineage>
        <taxon>Eukaryota</taxon>
        <taxon>Metazoa</taxon>
        <taxon>Ecdysozoa</taxon>
        <taxon>Nematoda</taxon>
        <taxon>Enoplea</taxon>
        <taxon>Dorylaimia</taxon>
        <taxon>Trichinellida</taxon>
        <taxon>Trichuridae</taxon>
        <taxon>Trichuris</taxon>
    </lineage>
</organism>
<dbReference type="AlphaFoldDB" id="A0A085NHQ2"/>
<feature type="coiled-coil region" evidence="1">
    <location>
        <begin position="303"/>
        <end position="330"/>
    </location>
</feature>
<evidence type="ECO:0008006" key="4">
    <source>
        <dbReference type="Google" id="ProtNLM"/>
    </source>
</evidence>
<evidence type="ECO:0000313" key="3">
    <source>
        <dbReference type="EMBL" id="KFD68998.1"/>
    </source>
</evidence>
<dbReference type="InterPro" id="IPR007145">
    <property type="entry name" value="MAP65_Ase1_PRC1"/>
</dbReference>